<evidence type="ECO:0000256" key="2">
    <source>
        <dbReference type="ARBA" id="ARBA00022840"/>
    </source>
</evidence>
<reference evidence="5 6" key="1">
    <citation type="submission" date="2018-04" db="EMBL/GenBank/DDBJ databases">
        <authorList>
            <person name="Go L.Y."/>
            <person name="Mitchell J.A."/>
        </authorList>
    </citation>
    <scope>NUCLEOTIDE SEQUENCE [LARGE SCALE GENOMIC DNA]</scope>
    <source>
        <strain evidence="5 6">KCJK7865</strain>
    </source>
</reference>
<dbReference type="GO" id="GO:0005524">
    <property type="term" value="F:ATP binding"/>
    <property type="evidence" value="ECO:0007669"/>
    <property type="project" value="UniProtKB-KW"/>
</dbReference>
<dbReference type="Pfam" id="PF18074">
    <property type="entry name" value="PriA_C"/>
    <property type="match status" value="1"/>
</dbReference>
<protein>
    <submittedName>
        <fullName evidence="5">Primosomal protein N</fullName>
    </submittedName>
</protein>
<sequence length="151" mass="16727">AGRAEDPGKVIIQTHLADHPLLVQLTEQGYFAFAEQALDERRAAGLPPYSHLALLRAEAHKPGQAEAFLDEACAAAERLVAEQRLPGIELLGPVPAPMERRAGRFRAQLLIQANTRAPLHRLISSWLLVLEQMPSGRQVRWSLDVDPVDLY</sequence>
<dbReference type="GO" id="GO:0043138">
    <property type="term" value="F:3'-5' DNA helicase activity"/>
    <property type="evidence" value="ECO:0007669"/>
    <property type="project" value="TreeGrafter"/>
</dbReference>
<evidence type="ECO:0000313" key="6">
    <source>
        <dbReference type="Proteomes" id="UP000244874"/>
    </source>
</evidence>
<dbReference type="AlphaFoldDB" id="A0A2R7UIS1"/>
<comment type="caution">
    <text evidence="5">The sequence shown here is derived from an EMBL/GenBank/DDBJ whole genome shotgun (WGS) entry which is preliminary data.</text>
</comment>
<feature type="domain" description="Primosomal protein N C-terminal" evidence="4">
    <location>
        <begin position="48"/>
        <end position="147"/>
    </location>
</feature>
<proteinExistence type="predicted"/>
<name>A0A2R7UIS1_PSEDL</name>
<feature type="non-terminal residue" evidence="5">
    <location>
        <position position="1"/>
    </location>
</feature>
<dbReference type="GO" id="GO:0006270">
    <property type="term" value="P:DNA replication initiation"/>
    <property type="evidence" value="ECO:0007669"/>
    <property type="project" value="TreeGrafter"/>
</dbReference>
<dbReference type="GO" id="GO:0003677">
    <property type="term" value="F:DNA binding"/>
    <property type="evidence" value="ECO:0007669"/>
    <property type="project" value="UniProtKB-KW"/>
</dbReference>
<dbReference type="GO" id="GO:0006310">
    <property type="term" value="P:DNA recombination"/>
    <property type="evidence" value="ECO:0007669"/>
    <property type="project" value="TreeGrafter"/>
</dbReference>
<organism evidence="5 6">
    <name type="scientific">Pseudomonas plecoglossicida</name>
    <dbReference type="NCBI Taxonomy" id="70775"/>
    <lineage>
        <taxon>Bacteria</taxon>
        <taxon>Pseudomonadati</taxon>
        <taxon>Pseudomonadota</taxon>
        <taxon>Gammaproteobacteria</taxon>
        <taxon>Pseudomonadales</taxon>
        <taxon>Pseudomonadaceae</taxon>
        <taxon>Pseudomonas</taxon>
    </lineage>
</organism>
<dbReference type="GO" id="GO:0006302">
    <property type="term" value="P:double-strand break repair"/>
    <property type="evidence" value="ECO:0007669"/>
    <property type="project" value="TreeGrafter"/>
</dbReference>
<dbReference type="EMBL" id="QANO01000113">
    <property type="protein sequence ID" value="PTU51786.1"/>
    <property type="molecule type" value="Genomic_DNA"/>
</dbReference>
<evidence type="ECO:0000313" key="5">
    <source>
        <dbReference type="EMBL" id="PTU51786.1"/>
    </source>
</evidence>
<keyword evidence="3" id="KW-0238">DNA-binding</keyword>
<dbReference type="PANTHER" id="PTHR30580:SF0">
    <property type="entry name" value="PRIMOSOMAL PROTEIN N"/>
    <property type="match status" value="1"/>
</dbReference>
<keyword evidence="2" id="KW-0067">ATP-binding</keyword>
<gene>
    <name evidence="5" type="ORF">DBB42_13150</name>
</gene>
<evidence type="ECO:0000259" key="4">
    <source>
        <dbReference type="Pfam" id="PF18074"/>
    </source>
</evidence>
<evidence type="ECO:0000256" key="3">
    <source>
        <dbReference type="ARBA" id="ARBA00023125"/>
    </source>
</evidence>
<evidence type="ECO:0000256" key="1">
    <source>
        <dbReference type="ARBA" id="ARBA00022741"/>
    </source>
</evidence>
<accession>A0A2R7UIS1</accession>
<dbReference type="InterPro" id="IPR041236">
    <property type="entry name" value="PriA_C"/>
</dbReference>
<dbReference type="Proteomes" id="UP000244874">
    <property type="component" value="Unassembled WGS sequence"/>
</dbReference>
<keyword evidence="1" id="KW-0547">Nucleotide-binding</keyword>
<dbReference type="PANTHER" id="PTHR30580">
    <property type="entry name" value="PRIMOSOMAL PROTEIN N"/>
    <property type="match status" value="1"/>
</dbReference>